<evidence type="ECO:0000313" key="9">
    <source>
        <dbReference type="Proteomes" id="UP000036938"/>
    </source>
</evidence>
<dbReference type="GO" id="GO:0005737">
    <property type="term" value="C:cytoplasm"/>
    <property type="evidence" value="ECO:0007669"/>
    <property type="project" value="UniProtKB-SubCell"/>
</dbReference>
<dbReference type="PANTHER" id="PTHR46986">
    <property type="entry name" value="ENDORIBONUCLEASE YBEY, CHLOROPLASTIC"/>
    <property type="match status" value="1"/>
</dbReference>
<dbReference type="HAMAP" id="MF_00009">
    <property type="entry name" value="Endoribonucl_YbeY"/>
    <property type="match status" value="1"/>
</dbReference>
<dbReference type="GO" id="GO:0008270">
    <property type="term" value="F:zinc ion binding"/>
    <property type="evidence" value="ECO:0007669"/>
    <property type="project" value="UniProtKB-UniRule"/>
</dbReference>
<comment type="cofactor">
    <cofactor evidence="7">
        <name>Zn(2+)</name>
        <dbReference type="ChEBI" id="CHEBI:29105"/>
    </cofactor>
    <text evidence="7">Binds 1 zinc ion.</text>
</comment>
<keyword evidence="7" id="KW-0690">Ribosome biogenesis</keyword>
<keyword evidence="6 7" id="KW-0862">Zinc</keyword>
<keyword evidence="2 7" id="KW-0540">Nuclease</keyword>
<evidence type="ECO:0000256" key="4">
    <source>
        <dbReference type="ARBA" id="ARBA00022759"/>
    </source>
</evidence>
<keyword evidence="4 7" id="KW-0255">Endonuclease</keyword>
<evidence type="ECO:0000256" key="7">
    <source>
        <dbReference type="HAMAP-Rule" id="MF_00009"/>
    </source>
</evidence>
<dbReference type="SUPFAM" id="SSF55486">
    <property type="entry name" value="Metalloproteases ('zincins'), catalytic domain"/>
    <property type="match status" value="1"/>
</dbReference>
<evidence type="ECO:0000313" key="8">
    <source>
        <dbReference type="EMBL" id="KNG94172.1"/>
    </source>
</evidence>
<dbReference type="Gene3D" id="3.40.390.30">
    <property type="entry name" value="Metalloproteases ('zincins'), catalytic domain"/>
    <property type="match status" value="1"/>
</dbReference>
<dbReference type="Proteomes" id="UP000036938">
    <property type="component" value="Unassembled WGS sequence"/>
</dbReference>
<comment type="subcellular location">
    <subcellularLocation>
        <location evidence="7">Cytoplasm</location>
    </subcellularLocation>
</comment>
<name>A0A0L1JR30_9RHOB</name>
<dbReference type="RefSeq" id="WP_050530321.1">
    <property type="nucleotide sequence ID" value="NZ_AQQZ01000003.1"/>
</dbReference>
<keyword evidence="5 7" id="KW-0378">Hydrolase</keyword>
<accession>A0A0L1JR30</accession>
<evidence type="ECO:0000256" key="6">
    <source>
        <dbReference type="ARBA" id="ARBA00022833"/>
    </source>
</evidence>
<dbReference type="NCBIfam" id="TIGR00043">
    <property type="entry name" value="rRNA maturation RNase YbeY"/>
    <property type="match status" value="1"/>
</dbReference>
<feature type="binding site" evidence="7">
    <location>
        <position position="138"/>
    </location>
    <ligand>
        <name>Zn(2+)</name>
        <dbReference type="ChEBI" id="CHEBI:29105"/>
        <note>catalytic</note>
    </ligand>
</feature>
<keyword evidence="7" id="KW-0963">Cytoplasm</keyword>
<dbReference type="Pfam" id="PF02130">
    <property type="entry name" value="YbeY"/>
    <property type="match status" value="1"/>
</dbReference>
<keyword evidence="9" id="KW-1185">Reference proteome</keyword>
<reference evidence="8 9" key="1">
    <citation type="journal article" date="2015" name="Int. J. Syst. Evol. Microbiol.">
        <title>Aestuariivita atlantica sp. nov., isolated from deep sea sediment of the Atlantic Ocean.</title>
        <authorList>
            <person name="Li G."/>
            <person name="Lai Q."/>
            <person name="Du Y."/>
            <person name="Liu X."/>
            <person name="Sun F."/>
            <person name="Shao Z."/>
        </authorList>
    </citation>
    <scope>NUCLEOTIDE SEQUENCE [LARGE SCALE GENOMIC DNA]</scope>
    <source>
        <strain evidence="8 9">22II-S11-z3</strain>
    </source>
</reference>
<feature type="binding site" evidence="7">
    <location>
        <position position="128"/>
    </location>
    <ligand>
        <name>Zn(2+)</name>
        <dbReference type="ChEBI" id="CHEBI:29105"/>
        <note>catalytic</note>
    </ligand>
</feature>
<dbReference type="GO" id="GO:0004521">
    <property type="term" value="F:RNA endonuclease activity"/>
    <property type="evidence" value="ECO:0007669"/>
    <property type="project" value="UniProtKB-UniRule"/>
</dbReference>
<protein>
    <recommendedName>
        <fullName evidence="7">Endoribonuclease YbeY</fullName>
        <ecNumber evidence="7">3.1.-.-</ecNumber>
    </recommendedName>
</protein>
<dbReference type="GO" id="GO:0006364">
    <property type="term" value="P:rRNA processing"/>
    <property type="evidence" value="ECO:0007669"/>
    <property type="project" value="UniProtKB-UniRule"/>
</dbReference>
<dbReference type="OrthoDB" id="9807740at2"/>
<dbReference type="InterPro" id="IPR023091">
    <property type="entry name" value="MetalPrtase_cat_dom_sf_prd"/>
</dbReference>
<keyword evidence="3 7" id="KW-0479">Metal-binding</keyword>
<dbReference type="AlphaFoldDB" id="A0A0L1JR30"/>
<sequence>MHIDLIIEDPRWDDALPRDAIAQVADLVVQSLDLLGEFEVSLMATSDADIARLNREFRGKPAPTNVLSWPAQELAPASPGALPPQPEPDPFEPVTSLGDVALAFETCHREAQEQGKTASDHVTHLVLHGILHLLGYDHETGQDAARMEALEVDLLGQLGIEDPYAGDKNA</sequence>
<gene>
    <name evidence="7" type="primary">ybeY</name>
    <name evidence="8" type="ORF">ATO11_08065</name>
</gene>
<dbReference type="InterPro" id="IPR020549">
    <property type="entry name" value="YbeY_CS"/>
</dbReference>
<comment type="caution">
    <text evidence="8">The sequence shown here is derived from an EMBL/GenBank/DDBJ whole genome shotgun (WGS) entry which is preliminary data.</text>
</comment>
<dbReference type="PROSITE" id="PS01306">
    <property type="entry name" value="UPF0054"/>
    <property type="match status" value="1"/>
</dbReference>
<feature type="binding site" evidence="7">
    <location>
        <position position="132"/>
    </location>
    <ligand>
        <name>Zn(2+)</name>
        <dbReference type="ChEBI" id="CHEBI:29105"/>
        <note>catalytic</note>
    </ligand>
</feature>
<dbReference type="PATRIC" id="fig|1317121.7.peg.2222"/>
<keyword evidence="7" id="KW-0698">rRNA processing</keyword>
<dbReference type="PANTHER" id="PTHR46986:SF1">
    <property type="entry name" value="ENDORIBONUCLEASE YBEY, CHLOROPLASTIC"/>
    <property type="match status" value="1"/>
</dbReference>
<dbReference type="STRING" id="1317121.ATO11_08065"/>
<evidence type="ECO:0000256" key="1">
    <source>
        <dbReference type="ARBA" id="ARBA00010875"/>
    </source>
</evidence>
<comment type="similarity">
    <text evidence="1 7">Belongs to the endoribonuclease YbeY family.</text>
</comment>
<dbReference type="EC" id="3.1.-.-" evidence="7"/>
<dbReference type="GO" id="GO:0004222">
    <property type="term" value="F:metalloendopeptidase activity"/>
    <property type="evidence" value="ECO:0007669"/>
    <property type="project" value="InterPro"/>
</dbReference>
<dbReference type="InterPro" id="IPR002036">
    <property type="entry name" value="YbeY"/>
</dbReference>
<proteinExistence type="inferred from homology"/>
<evidence type="ECO:0000256" key="5">
    <source>
        <dbReference type="ARBA" id="ARBA00022801"/>
    </source>
</evidence>
<comment type="function">
    <text evidence="7">Single strand-specific metallo-endoribonuclease involved in late-stage 70S ribosome quality control and in maturation of the 3' terminus of the 16S rRNA.</text>
</comment>
<dbReference type="EMBL" id="AQQZ01000003">
    <property type="protein sequence ID" value="KNG94172.1"/>
    <property type="molecule type" value="Genomic_DNA"/>
</dbReference>
<evidence type="ECO:0000256" key="3">
    <source>
        <dbReference type="ARBA" id="ARBA00022723"/>
    </source>
</evidence>
<organism evidence="8 9">
    <name type="scientific">Pseudaestuariivita atlantica</name>
    <dbReference type="NCBI Taxonomy" id="1317121"/>
    <lineage>
        <taxon>Bacteria</taxon>
        <taxon>Pseudomonadati</taxon>
        <taxon>Pseudomonadota</taxon>
        <taxon>Alphaproteobacteria</taxon>
        <taxon>Rhodobacterales</taxon>
        <taxon>Paracoccaceae</taxon>
        <taxon>Pseudaestuariivita</taxon>
    </lineage>
</organism>
<evidence type="ECO:0000256" key="2">
    <source>
        <dbReference type="ARBA" id="ARBA00022722"/>
    </source>
</evidence>